<keyword evidence="6" id="KW-0539">Nucleus</keyword>
<evidence type="ECO:0000313" key="10">
    <source>
        <dbReference type="Ensembl" id="ENSCCRP00000008275.2"/>
    </source>
</evidence>
<accession>A0A8C0YDC9</accession>
<reference evidence="10" key="2">
    <citation type="submission" date="2025-09" db="UniProtKB">
        <authorList>
            <consortium name="Ensembl"/>
        </authorList>
    </citation>
    <scope>IDENTIFICATION</scope>
</reference>
<evidence type="ECO:0000313" key="11">
    <source>
        <dbReference type="Proteomes" id="UP001108240"/>
    </source>
</evidence>
<keyword evidence="4" id="KW-0238">DNA-binding</keyword>
<dbReference type="GO" id="GO:0046983">
    <property type="term" value="F:protein dimerization activity"/>
    <property type="evidence" value="ECO:0007669"/>
    <property type="project" value="InterPro"/>
</dbReference>
<feature type="domain" description="BHLH" evidence="9">
    <location>
        <begin position="684"/>
        <end position="738"/>
    </location>
</feature>
<feature type="region of interest" description="Disordered" evidence="8">
    <location>
        <begin position="649"/>
        <end position="677"/>
    </location>
</feature>
<evidence type="ECO:0000256" key="8">
    <source>
        <dbReference type="SAM" id="MobiDB-lite"/>
    </source>
</evidence>
<dbReference type="Gene3D" id="4.10.280.10">
    <property type="entry name" value="Helix-loop-helix DNA-binding domain"/>
    <property type="match status" value="1"/>
</dbReference>
<dbReference type="PANTHER" id="PTHR15741">
    <property type="entry name" value="BASIC HELIX-LOOP-HELIX ZIP TRANSCRIPTION FACTOR"/>
    <property type="match status" value="1"/>
</dbReference>
<evidence type="ECO:0000256" key="5">
    <source>
        <dbReference type="ARBA" id="ARBA00023163"/>
    </source>
</evidence>
<evidence type="ECO:0000256" key="6">
    <source>
        <dbReference type="ARBA" id="ARBA00023242"/>
    </source>
</evidence>
<keyword evidence="2" id="KW-0597">Phosphoprotein</keyword>
<feature type="compositionally biased region" description="Polar residues" evidence="8">
    <location>
        <begin position="565"/>
        <end position="582"/>
    </location>
</feature>
<feature type="compositionally biased region" description="Polar residues" evidence="8">
    <location>
        <begin position="602"/>
        <end position="617"/>
    </location>
</feature>
<dbReference type="CDD" id="cd19689">
    <property type="entry name" value="bHLHzip_MLXIPL"/>
    <property type="match status" value="1"/>
</dbReference>
<dbReference type="Proteomes" id="UP001108240">
    <property type="component" value="Unplaced"/>
</dbReference>
<dbReference type="GO" id="GO:0005634">
    <property type="term" value="C:nucleus"/>
    <property type="evidence" value="ECO:0007669"/>
    <property type="project" value="UniProtKB-SubCell"/>
</dbReference>
<reference evidence="10" key="1">
    <citation type="submission" date="2025-08" db="UniProtKB">
        <authorList>
            <consortium name="Ensembl"/>
        </authorList>
    </citation>
    <scope>IDENTIFICATION</scope>
</reference>
<evidence type="ECO:0000259" key="9">
    <source>
        <dbReference type="SMART" id="SM00353"/>
    </source>
</evidence>
<dbReference type="AlphaFoldDB" id="A0A8C0YDC9"/>
<keyword evidence="7" id="KW-0175">Coiled coil</keyword>
<dbReference type="PANTHER" id="PTHR15741:SF41">
    <property type="entry name" value="CARBOHYDRATE-RESPONSIVE ELEMENT-BINDING PROTEIN-LIKE"/>
    <property type="match status" value="1"/>
</dbReference>
<feature type="coiled-coil region" evidence="7">
    <location>
        <begin position="729"/>
        <end position="763"/>
    </location>
</feature>
<dbReference type="GO" id="GO:0000981">
    <property type="term" value="F:DNA-binding transcription factor activity, RNA polymerase II-specific"/>
    <property type="evidence" value="ECO:0007669"/>
    <property type="project" value="TreeGrafter"/>
</dbReference>
<comment type="subcellular location">
    <subcellularLocation>
        <location evidence="1">Nucleus</location>
    </subcellularLocation>
</comment>
<dbReference type="GO" id="GO:0000978">
    <property type="term" value="F:RNA polymerase II cis-regulatory region sequence-specific DNA binding"/>
    <property type="evidence" value="ECO:0007669"/>
    <property type="project" value="TreeGrafter"/>
</dbReference>
<organism evidence="10 11">
    <name type="scientific">Cyprinus carpio carpio</name>
    <dbReference type="NCBI Taxonomy" id="630221"/>
    <lineage>
        <taxon>Eukaryota</taxon>
        <taxon>Metazoa</taxon>
        <taxon>Chordata</taxon>
        <taxon>Craniata</taxon>
        <taxon>Vertebrata</taxon>
        <taxon>Euteleostomi</taxon>
        <taxon>Actinopterygii</taxon>
        <taxon>Neopterygii</taxon>
        <taxon>Teleostei</taxon>
        <taxon>Ostariophysi</taxon>
        <taxon>Cypriniformes</taxon>
        <taxon>Cyprinidae</taxon>
        <taxon>Cyprininae</taxon>
        <taxon>Cyprinus</taxon>
    </lineage>
</organism>
<dbReference type="InterPro" id="IPR052207">
    <property type="entry name" value="Max-like/E-box_TFs"/>
</dbReference>
<dbReference type="InterPro" id="IPR011598">
    <property type="entry name" value="bHLH_dom"/>
</dbReference>
<evidence type="ECO:0000256" key="3">
    <source>
        <dbReference type="ARBA" id="ARBA00023015"/>
    </source>
</evidence>
<sequence length="883" mass="97700">MAKAEYSETSEPRQIGPDSESDSDPEDHLPSVNAGAGLESCRRTQVIHSGHFMVSSPHSDSVRRRSAALYNADNYDFDTVNKPDCQTYSFGPLSSRLLSIDPTLTRLFECMTLAYSGKIVSPKWKSFKGLRLLWRDKIRLNNGIWRAWFIQYVEKRKNPVCGFVTPLEGSEADAHGKPEAIVLEGSYWKRRIEVVIKEYHKWRIYYKKRVQKSKDLLSMLQKSPISRTGLEKWTSQIYPEPEVASEEVHMFDLDCFLSDISDTLFTMTQKPSPWSGDRQNMYTSNADMIQPGLTPLQPSLDDLMDIPDIFLSFRGQPMEHVVYSDCGFFENSSSGAFPSTASSAVASQMMHTGSLLTQPKSSQLKEPKTLTTSVYVDYHHSLNLSSGLVPYSQQTSFSGHTTEMPGVMAQESPYPSACLRHSYSSSQSRTCAAATSTVITHTGSAMTGLPLDAQHGYSSVAEMFPPATCMSLSYQPMMATPSLPSPGVSYCFSVPQQVGVATGRGKHKQKTGGAQLVPRVMTSSIAPPTQTSCLANLLTSRSQERKPSLSFDAPSAGLKGRRPTSPISPRKSSSRGGSQISHNPPWASTAVPPLSPLHCQMHMSTHGHSGSPQGSTISSLLTQQTPLLIPKTEELSPGQMHASERPSLTVSFSGNMGQTSPTNPPEKSPESLPGQTDTRRITHISAEQKRRFNIKLGFDTLHSLVTTLSSQPSIKISKATTLQKTADYISKMQQERAQLHEEAQRLRDEILTLNSAINVCQQQLPATGVPITRQRYDHMREKFREYVRTQTLQNWKFWVFSILIEPLFESFNGMVSTASVDDLCRSTLSWLDQHCSLPALRPTVLSSLRLLCTSTSILSDPSLVPEQAVQAVSHGHSSHSYSQ</sequence>
<keyword evidence="5" id="KW-0804">Transcription</keyword>
<protein>
    <recommendedName>
        <fullName evidence="9">BHLH domain-containing protein</fullName>
    </recommendedName>
</protein>
<evidence type="ECO:0000256" key="2">
    <source>
        <dbReference type="ARBA" id="ARBA00022553"/>
    </source>
</evidence>
<feature type="compositionally biased region" description="Polar residues" evidence="8">
    <location>
        <begin position="649"/>
        <end position="661"/>
    </location>
</feature>
<proteinExistence type="predicted"/>
<keyword evidence="3" id="KW-0805">Transcription regulation</keyword>
<feature type="region of interest" description="Disordered" evidence="8">
    <location>
        <begin position="1"/>
        <end position="35"/>
    </location>
</feature>
<feature type="region of interest" description="Disordered" evidence="8">
    <location>
        <begin position="540"/>
        <end position="617"/>
    </location>
</feature>
<dbReference type="Pfam" id="PF00010">
    <property type="entry name" value="HLH"/>
    <property type="match status" value="1"/>
</dbReference>
<name>A0A8C0YDC9_CYPCA</name>
<dbReference type="CDD" id="cd21771">
    <property type="entry name" value="NES2-NLS_ChREBP"/>
    <property type="match status" value="1"/>
</dbReference>
<evidence type="ECO:0000256" key="4">
    <source>
        <dbReference type="ARBA" id="ARBA00023125"/>
    </source>
</evidence>
<dbReference type="GeneTree" id="ENSGT00940000159210"/>
<dbReference type="SUPFAM" id="SSF47459">
    <property type="entry name" value="HLH, helix-loop-helix DNA-binding domain"/>
    <property type="match status" value="1"/>
</dbReference>
<dbReference type="SMART" id="SM00353">
    <property type="entry name" value="HLH"/>
    <property type="match status" value="1"/>
</dbReference>
<dbReference type="InterPro" id="IPR036638">
    <property type="entry name" value="HLH_DNA-bd_sf"/>
</dbReference>
<dbReference type="Ensembl" id="ENSCCRT00000009087.2">
    <property type="protein sequence ID" value="ENSCCRP00000008275.2"/>
    <property type="gene ID" value="ENSCCRG00000004896.2"/>
</dbReference>
<evidence type="ECO:0000256" key="1">
    <source>
        <dbReference type="ARBA" id="ARBA00004123"/>
    </source>
</evidence>
<keyword evidence="11" id="KW-1185">Reference proteome</keyword>
<evidence type="ECO:0000256" key="7">
    <source>
        <dbReference type="SAM" id="Coils"/>
    </source>
</evidence>
<dbReference type="FunFam" id="4.10.280.10:FF:000028">
    <property type="entry name" value="MLX interacting protein like"/>
    <property type="match status" value="1"/>
</dbReference>